<keyword evidence="4 5" id="KW-0143">Chaperone</keyword>
<dbReference type="PANTHER" id="PTHR33692">
    <property type="entry name" value="RIBOSOME MATURATION FACTOR RIMM"/>
    <property type="match status" value="1"/>
</dbReference>
<keyword evidence="3 5" id="KW-0698">rRNA processing</keyword>
<evidence type="ECO:0000256" key="5">
    <source>
        <dbReference type="HAMAP-Rule" id="MF_00014"/>
    </source>
</evidence>
<dbReference type="InterPro" id="IPR002676">
    <property type="entry name" value="RimM_N"/>
</dbReference>
<dbReference type="GO" id="GO:0043022">
    <property type="term" value="F:ribosome binding"/>
    <property type="evidence" value="ECO:0007669"/>
    <property type="project" value="InterPro"/>
</dbReference>
<keyword evidence="2 5" id="KW-0690">Ribosome biogenesis</keyword>
<feature type="domain" description="RimM N-terminal" evidence="6">
    <location>
        <begin position="4"/>
        <end position="79"/>
    </location>
</feature>
<comment type="caution">
    <text evidence="8">The sequence shown here is derived from an EMBL/GenBank/DDBJ whole genome shotgun (WGS) entry which is preliminary data.</text>
</comment>
<dbReference type="HAMAP" id="MF_00014">
    <property type="entry name" value="Ribosome_mat_RimM"/>
    <property type="match status" value="1"/>
</dbReference>
<evidence type="ECO:0000313" key="9">
    <source>
        <dbReference type="Proteomes" id="UP000886852"/>
    </source>
</evidence>
<dbReference type="InterPro" id="IPR011961">
    <property type="entry name" value="RimM"/>
</dbReference>
<dbReference type="GO" id="GO:0005737">
    <property type="term" value="C:cytoplasm"/>
    <property type="evidence" value="ECO:0007669"/>
    <property type="project" value="UniProtKB-SubCell"/>
</dbReference>
<dbReference type="SUPFAM" id="SSF50346">
    <property type="entry name" value="PRC-barrel domain"/>
    <property type="match status" value="1"/>
</dbReference>
<dbReference type="Pfam" id="PF01782">
    <property type="entry name" value="RimM"/>
    <property type="match status" value="1"/>
</dbReference>
<evidence type="ECO:0000256" key="3">
    <source>
        <dbReference type="ARBA" id="ARBA00022552"/>
    </source>
</evidence>
<reference evidence="8" key="1">
    <citation type="submission" date="2020-10" db="EMBL/GenBank/DDBJ databases">
        <authorList>
            <person name="Gilroy R."/>
        </authorList>
    </citation>
    <scope>NUCLEOTIDE SEQUENCE</scope>
    <source>
        <strain evidence="8">ChiHjej12B11-7776</strain>
    </source>
</reference>
<proteinExistence type="inferred from homology"/>
<dbReference type="Gene3D" id="2.40.30.60">
    <property type="entry name" value="RimM"/>
    <property type="match status" value="1"/>
</dbReference>
<dbReference type="GO" id="GO:0006364">
    <property type="term" value="P:rRNA processing"/>
    <property type="evidence" value="ECO:0007669"/>
    <property type="project" value="UniProtKB-UniRule"/>
</dbReference>
<comment type="function">
    <text evidence="5">An accessory protein needed during the final step in the assembly of 30S ribosomal subunit, possibly for assembly of the head region. Essential for efficient processing of 16S rRNA. May be needed both before and after RbfA during the maturation of 16S rRNA. It has affinity for free ribosomal 30S subunits but not for 70S ribosomes.</text>
</comment>
<dbReference type="InterPro" id="IPR009000">
    <property type="entry name" value="Transl_B-barrel_sf"/>
</dbReference>
<sequence length="165" mass="18166">MVKIGKVLKAQGIKGEVKAVCYLDCAEMAKNVKQLTVGGSELTVKSFRSAGGFMYLQFEEIPTRNDAEALRGMDVLCQKQSISLPQDRYFVNDVLGCEVELTDGRKVGRVKDVLQYGAADVYVCACPEGEVSFPLLKDLVKSVDVDVKKIVLSADRFDEVAVYED</sequence>
<dbReference type="Pfam" id="PF24986">
    <property type="entry name" value="PRC_RimM"/>
    <property type="match status" value="1"/>
</dbReference>
<comment type="domain">
    <text evidence="5">The PRC barrel domain binds ribosomal protein uS19.</text>
</comment>
<dbReference type="PANTHER" id="PTHR33692:SF1">
    <property type="entry name" value="RIBOSOME MATURATION FACTOR RIMM"/>
    <property type="match status" value="1"/>
</dbReference>
<evidence type="ECO:0000259" key="7">
    <source>
        <dbReference type="Pfam" id="PF24986"/>
    </source>
</evidence>
<accession>A0A9D1MWH4</accession>
<dbReference type="Gene3D" id="2.30.30.240">
    <property type="entry name" value="PRC-barrel domain"/>
    <property type="match status" value="1"/>
</dbReference>
<comment type="subunit">
    <text evidence="5">Binds ribosomal protein uS19.</text>
</comment>
<evidence type="ECO:0000313" key="8">
    <source>
        <dbReference type="EMBL" id="HIU90499.1"/>
    </source>
</evidence>
<dbReference type="AlphaFoldDB" id="A0A9D1MWH4"/>
<organism evidence="8 9">
    <name type="scientific">Candidatus Fimimonas merdipullorum</name>
    <dbReference type="NCBI Taxonomy" id="2840822"/>
    <lineage>
        <taxon>Bacteria</taxon>
        <taxon>Pseudomonadati</taxon>
        <taxon>Myxococcota</taxon>
        <taxon>Myxococcia</taxon>
        <taxon>Myxococcales</taxon>
        <taxon>Cystobacterineae</taxon>
        <taxon>Myxococcaceae</taxon>
        <taxon>Myxococcaceae incertae sedis</taxon>
        <taxon>Candidatus Fimimonas</taxon>
    </lineage>
</organism>
<reference evidence="8" key="2">
    <citation type="journal article" date="2021" name="PeerJ">
        <title>Extensive microbial diversity within the chicken gut microbiome revealed by metagenomics and culture.</title>
        <authorList>
            <person name="Gilroy R."/>
            <person name="Ravi A."/>
            <person name="Getino M."/>
            <person name="Pursley I."/>
            <person name="Horton D.L."/>
            <person name="Alikhan N.F."/>
            <person name="Baker D."/>
            <person name="Gharbi K."/>
            <person name="Hall N."/>
            <person name="Watson M."/>
            <person name="Adriaenssens E.M."/>
            <person name="Foster-Nyarko E."/>
            <person name="Jarju S."/>
            <person name="Secka A."/>
            <person name="Antonio M."/>
            <person name="Oren A."/>
            <person name="Chaudhuri R.R."/>
            <person name="La Ragione R."/>
            <person name="Hildebrand F."/>
            <person name="Pallen M.J."/>
        </authorList>
    </citation>
    <scope>NUCLEOTIDE SEQUENCE</scope>
    <source>
        <strain evidence="8">ChiHjej12B11-7776</strain>
    </source>
</reference>
<dbReference type="GO" id="GO:0042274">
    <property type="term" value="P:ribosomal small subunit biogenesis"/>
    <property type="evidence" value="ECO:0007669"/>
    <property type="project" value="UniProtKB-UniRule"/>
</dbReference>
<evidence type="ECO:0000256" key="4">
    <source>
        <dbReference type="ARBA" id="ARBA00023186"/>
    </source>
</evidence>
<dbReference type="Proteomes" id="UP000886852">
    <property type="component" value="Unassembled WGS sequence"/>
</dbReference>
<protein>
    <recommendedName>
        <fullName evidence="5">Ribosome maturation factor RimM</fullName>
    </recommendedName>
</protein>
<gene>
    <name evidence="5 8" type="primary">rimM</name>
    <name evidence="8" type="ORF">IAC72_00595</name>
</gene>
<comment type="subcellular location">
    <subcellularLocation>
        <location evidence="5">Cytoplasm</location>
    </subcellularLocation>
</comment>
<evidence type="ECO:0000259" key="6">
    <source>
        <dbReference type="Pfam" id="PF01782"/>
    </source>
</evidence>
<dbReference type="EMBL" id="DVOC01000014">
    <property type="protein sequence ID" value="HIU90499.1"/>
    <property type="molecule type" value="Genomic_DNA"/>
</dbReference>
<dbReference type="GO" id="GO:0005840">
    <property type="term" value="C:ribosome"/>
    <property type="evidence" value="ECO:0007669"/>
    <property type="project" value="InterPro"/>
</dbReference>
<dbReference type="NCBIfam" id="TIGR02273">
    <property type="entry name" value="16S_RimM"/>
    <property type="match status" value="1"/>
</dbReference>
<dbReference type="InterPro" id="IPR036976">
    <property type="entry name" value="RimM_N_sf"/>
</dbReference>
<keyword evidence="1 5" id="KW-0963">Cytoplasm</keyword>
<evidence type="ECO:0000256" key="1">
    <source>
        <dbReference type="ARBA" id="ARBA00022490"/>
    </source>
</evidence>
<dbReference type="InterPro" id="IPR056792">
    <property type="entry name" value="PRC_RimM"/>
</dbReference>
<comment type="similarity">
    <text evidence="5">Belongs to the RimM family.</text>
</comment>
<dbReference type="InterPro" id="IPR011033">
    <property type="entry name" value="PRC_barrel-like_sf"/>
</dbReference>
<name>A0A9D1MWH4_9BACT</name>
<evidence type="ECO:0000256" key="2">
    <source>
        <dbReference type="ARBA" id="ARBA00022517"/>
    </source>
</evidence>
<feature type="domain" description="Ribosome maturation factor RimM PRC barrel" evidence="7">
    <location>
        <begin position="92"/>
        <end position="153"/>
    </location>
</feature>
<dbReference type="SUPFAM" id="SSF50447">
    <property type="entry name" value="Translation proteins"/>
    <property type="match status" value="1"/>
</dbReference>